<dbReference type="GO" id="GO:0090071">
    <property type="term" value="P:negative regulation of ribosome biogenesis"/>
    <property type="evidence" value="ECO:0007669"/>
    <property type="project" value="UniProtKB-UniRule"/>
</dbReference>
<dbReference type="EMBL" id="CP005963">
    <property type="protein sequence ID" value="AGM41541.1"/>
    <property type="molecule type" value="Genomic_DNA"/>
</dbReference>
<comment type="function">
    <text evidence="2">Functions as a ribosomal silencing factor. Interacts with ribosomal protein uL14 (rplN), blocking formation of intersubunit bridge B8. Prevents association of the 30S and 50S ribosomal subunits and the formation of functional ribosomes, thus repressing translation.</text>
</comment>
<comment type="subunit">
    <text evidence="2">Interacts with ribosomal protein uL14 (rplN).</text>
</comment>
<reference evidence="3 4" key="1">
    <citation type="journal article" date="2013" name="Genome Announc.">
        <title>Draft Genome of Spiribacter salinus M19-40, an Abundant Gammaproteobacterium in Aquatic Hypersaline Environments.</title>
        <authorList>
            <person name="Leon M.J."/>
            <person name="Ghai R."/>
            <person name="Fernandez A.B."/>
            <person name="Sanchez-Porro C."/>
            <person name="Rodriguez-Valera F."/>
            <person name="Ventosa A."/>
        </authorList>
    </citation>
    <scope>NUCLEOTIDE SEQUENCE [LARGE SCALE GENOMIC DNA]</scope>
    <source>
        <strain evidence="3 4">M19-40</strain>
    </source>
</reference>
<keyword evidence="4" id="KW-1185">Reference proteome</keyword>
<dbReference type="RefSeq" id="WP_016353848.1">
    <property type="nucleotide sequence ID" value="NC_021291.1"/>
</dbReference>
<dbReference type="GO" id="GO:0017148">
    <property type="term" value="P:negative regulation of translation"/>
    <property type="evidence" value="ECO:0007669"/>
    <property type="project" value="UniProtKB-UniRule"/>
</dbReference>
<accession>R4VH72</accession>
<comment type="similarity">
    <text evidence="1 2">Belongs to the Iojap/RsfS family.</text>
</comment>
<dbReference type="InterPro" id="IPR043519">
    <property type="entry name" value="NT_sf"/>
</dbReference>
<sequence>MTETLASPQTLRDQVVTALDDMKAVDARVIDVHGRTAITDYMAFASGNSRRHVRSIADAVIEQAGEVGVRPLGIEGLEGSEWVLVDLGDVVVHVMLEDVREFYRLERIWGVDEAEASP</sequence>
<keyword evidence="2" id="KW-0678">Repressor</keyword>
<keyword evidence="2" id="KW-0810">Translation regulation</keyword>
<dbReference type="SUPFAM" id="SSF81301">
    <property type="entry name" value="Nucleotidyltransferase"/>
    <property type="match status" value="1"/>
</dbReference>
<dbReference type="NCBIfam" id="TIGR00090">
    <property type="entry name" value="rsfS_iojap_ybeB"/>
    <property type="match status" value="1"/>
</dbReference>
<dbReference type="AlphaFoldDB" id="R4VH72"/>
<dbReference type="KEGG" id="ssal:SPISAL_07235"/>
<dbReference type="InterPro" id="IPR004394">
    <property type="entry name" value="Iojap/RsfS/C7orf30"/>
</dbReference>
<dbReference type="Gene3D" id="3.30.460.10">
    <property type="entry name" value="Beta Polymerase, domain 2"/>
    <property type="match status" value="1"/>
</dbReference>
<proteinExistence type="inferred from homology"/>
<evidence type="ECO:0000313" key="4">
    <source>
        <dbReference type="Proteomes" id="UP000017881"/>
    </source>
</evidence>
<gene>
    <name evidence="2" type="primary">rsfS</name>
    <name evidence="3" type="ORF">SPISAL_07235</name>
</gene>
<comment type="subcellular location">
    <subcellularLocation>
        <location evidence="2">Cytoplasm</location>
    </subcellularLocation>
</comment>
<dbReference type="Pfam" id="PF02410">
    <property type="entry name" value="RsfS"/>
    <property type="match status" value="1"/>
</dbReference>
<dbReference type="Proteomes" id="UP000017881">
    <property type="component" value="Chromosome"/>
</dbReference>
<dbReference type="PATRIC" id="fig|1260251.3.peg.1463"/>
<keyword evidence="2" id="KW-0963">Cytoplasm</keyword>
<dbReference type="OrthoDB" id="9793681at2"/>
<dbReference type="eggNOG" id="COG0799">
    <property type="taxonomic scope" value="Bacteria"/>
</dbReference>
<dbReference type="PANTHER" id="PTHR21043:SF0">
    <property type="entry name" value="MITOCHONDRIAL ASSEMBLY OF RIBOSOMAL LARGE SUBUNIT PROTEIN 1"/>
    <property type="match status" value="1"/>
</dbReference>
<name>R4VH72_9GAMM</name>
<dbReference type="GO" id="GO:0043023">
    <property type="term" value="F:ribosomal large subunit binding"/>
    <property type="evidence" value="ECO:0007669"/>
    <property type="project" value="TreeGrafter"/>
</dbReference>
<protein>
    <recommendedName>
        <fullName evidence="2">Ribosomal silencing factor RsfS</fullName>
    </recommendedName>
</protein>
<dbReference type="GO" id="GO:0005737">
    <property type="term" value="C:cytoplasm"/>
    <property type="evidence" value="ECO:0007669"/>
    <property type="project" value="UniProtKB-SubCell"/>
</dbReference>
<evidence type="ECO:0000256" key="1">
    <source>
        <dbReference type="ARBA" id="ARBA00010574"/>
    </source>
</evidence>
<dbReference type="HAMAP" id="MF_01477">
    <property type="entry name" value="Iojap_RsfS"/>
    <property type="match status" value="1"/>
</dbReference>
<evidence type="ECO:0000256" key="2">
    <source>
        <dbReference type="HAMAP-Rule" id="MF_01477"/>
    </source>
</evidence>
<dbReference type="HOGENOM" id="CLU_092688_6_1_6"/>
<evidence type="ECO:0000313" key="3">
    <source>
        <dbReference type="EMBL" id="AGM41541.1"/>
    </source>
</evidence>
<dbReference type="PANTHER" id="PTHR21043">
    <property type="entry name" value="IOJAP SUPERFAMILY ORTHOLOG"/>
    <property type="match status" value="1"/>
</dbReference>
<dbReference type="GO" id="GO:0042256">
    <property type="term" value="P:cytosolic ribosome assembly"/>
    <property type="evidence" value="ECO:0007669"/>
    <property type="project" value="UniProtKB-UniRule"/>
</dbReference>
<organism evidence="3 4">
    <name type="scientific">Spiribacter salinus M19-40</name>
    <dbReference type="NCBI Taxonomy" id="1260251"/>
    <lineage>
        <taxon>Bacteria</taxon>
        <taxon>Pseudomonadati</taxon>
        <taxon>Pseudomonadota</taxon>
        <taxon>Gammaproteobacteria</taxon>
        <taxon>Chromatiales</taxon>
        <taxon>Ectothiorhodospiraceae</taxon>
        <taxon>Spiribacter</taxon>
    </lineage>
</organism>